<evidence type="ECO:0000313" key="2">
    <source>
        <dbReference type="EMBL" id="GMH27397.1"/>
    </source>
</evidence>
<dbReference type="InterPro" id="IPR051105">
    <property type="entry name" value="WWC/KIBRA_Hippo_Reg"/>
</dbReference>
<evidence type="ECO:0000313" key="3">
    <source>
        <dbReference type="Proteomes" id="UP001279734"/>
    </source>
</evidence>
<gene>
    <name evidence="2" type="ORF">Nepgr_029240</name>
</gene>
<reference evidence="2" key="1">
    <citation type="submission" date="2023-05" db="EMBL/GenBank/DDBJ databases">
        <title>Nepenthes gracilis genome sequencing.</title>
        <authorList>
            <person name="Fukushima K."/>
        </authorList>
    </citation>
    <scope>NUCLEOTIDE SEQUENCE</scope>
    <source>
        <strain evidence="2">SING2019-196</strain>
    </source>
</reference>
<evidence type="ECO:0008006" key="4">
    <source>
        <dbReference type="Google" id="ProtNLM"/>
    </source>
</evidence>
<accession>A0AAD3TDL2</accession>
<sequence length="193" mass="21157">MSAPNMATLTESLERSLKSCSLNQSSTAADGGLGQSSSSNAPRDRPPRFNSDSNSNSSFSDTTLVELNSHISLPYHWQQCLDLKTGEIYYINWRNGTKAKEDPRLTGDNFSGDYSYSEEDDSEGSWTESSASPPRDDFRGAGEEGEGQRQKDVLVVGGCKSCLMYFMVPKHVQDCPKCNAHLLHCDPSDNASL</sequence>
<dbReference type="AlphaFoldDB" id="A0AAD3TDL2"/>
<evidence type="ECO:0000256" key="1">
    <source>
        <dbReference type="SAM" id="MobiDB-lite"/>
    </source>
</evidence>
<dbReference type="PANTHER" id="PTHR14791">
    <property type="entry name" value="BOMB/KIRA PROTEINS"/>
    <property type="match status" value="1"/>
</dbReference>
<protein>
    <recommendedName>
        <fullName evidence="4">WW domain-containing protein</fullName>
    </recommendedName>
</protein>
<dbReference type="SUPFAM" id="SSF51045">
    <property type="entry name" value="WW domain"/>
    <property type="match status" value="1"/>
</dbReference>
<organism evidence="2 3">
    <name type="scientific">Nepenthes gracilis</name>
    <name type="common">Slender pitcher plant</name>
    <dbReference type="NCBI Taxonomy" id="150966"/>
    <lineage>
        <taxon>Eukaryota</taxon>
        <taxon>Viridiplantae</taxon>
        <taxon>Streptophyta</taxon>
        <taxon>Embryophyta</taxon>
        <taxon>Tracheophyta</taxon>
        <taxon>Spermatophyta</taxon>
        <taxon>Magnoliopsida</taxon>
        <taxon>eudicotyledons</taxon>
        <taxon>Gunneridae</taxon>
        <taxon>Pentapetalae</taxon>
        <taxon>Caryophyllales</taxon>
        <taxon>Nepenthaceae</taxon>
        <taxon>Nepenthes</taxon>
    </lineage>
</organism>
<dbReference type="InterPro" id="IPR036020">
    <property type="entry name" value="WW_dom_sf"/>
</dbReference>
<comment type="caution">
    <text evidence="2">The sequence shown here is derived from an EMBL/GenBank/DDBJ whole genome shotgun (WGS) entry which is preliminary data.</text>
</comment>
<feature type="region of interest" description="Disordered" evidence="1">
    <location>
        <begin position="101"/>
        <end position="149"/>
    </location>
</feature>
<feature type="compositionally biased region" description="Basic and acidic residues" evidence="1">
    <location>
        <begin position="134"/>
        <end position="149"/>
    </location>
</feature>
<keyword evidence="3" id="KW-1185">Reference proteome</keyword>
<name>A0AAD3TDL2_NEPGR</name>
<feature type="region of interest" description="Disordered" evidence="1">
    <location>
        <begin position="20"/>
        <end position="59"/>
    </location>
</feature>
<dbReference type="Gene3D" id="2.20.70.10">
    <property type="match status" value="1"/>
</dbReference>
<feature type="compositionally biased region" description="Low complexity" evidence="1">
    <location>
        <begin position="49"/>
        <end position="59"/>
    </location>
</feature>
<dbReference type="EMBL" id="BSYO01000033">
    <property type="protein sequence ID" value="GMH27397.1"/>
    <property type="molecule type" value="Genomic_DNA"/>
</dbReference>
<dbReference type="PANTHER" id="PTHR14791:SF29">
    <property type="entry name" value="PROTEIN KIBRA"/>
    <property type="match status" value="1"/>
</dbReference>
<proteinExistence type="predicted"/>
<dbReference type="Proteomes" id="UP001279734">
    <property type="component" value="Unassembled WGS sequence"/>
</dbReference>